<dbReference type="InterPro" id="IPR052781">
    <property type="entry name" value="Cys_protease_inhibitor_I42"/>
</dbReference>
<evidence type="ECO:0000256" key="2">
    <source>
        <dbReference type="ARBA" id="ARBA00022704"/>
    </source>
</evidence>
<sequence length="130" mass="14146">MLKDKDSDSLIPDTEKIHTKVGQMFKVELQSSPSTGFTWALDGLTSMDMGNPLQSVRTGASAAIKEVSSKFQASSQNTKLGAPGFQSFVFEATKAGSTIISFSYRRPWEEDSPPSQQVIIEVRAAADKEL</sequence>
<keyword evidence="2" id="KW-0789">Thiol protease inhibitor</keyword>
<dbReference type="RefSeq" id="XP_005834993.1">
    <property type="nucleotide sequence ID" value="XM_005834936.1"/>
</dbReference>
<evidence type="ECO:0000313" key="6">
    <source>
        <dbReference type="Proteomes" id="UP000011087"/>
    </source>
</evidence>
<dbReference type="Gene3D" id="2.60.40.2020">
    <property type="match status" value="1"/>
</dbReference>
<accession>L1JHL4</accession>
<organism evidence="4">
    <name type="scientific">Guillardia theta (strain CCMP2712)</name>
    <name type="common">Cryptophyte</name>
    <dbReference type="NCBI Taxonomy" id="905079"/>
    <lineage>
        <taxon>Eukaryota</taxon>
        <taxon>Cryptophyceae</taxon>
        <taxon>Pyrenomonadales</taxon>
        <taxon>Geminigeraceae</taxon>
        <taxon>Guillardia</taxon>
    </lineage>
</organism>
<evidence type="ECO:0000313" key="4">
    <source>
        <dbReference type="EMBL" id="EKX48013.1"/>
    </source>
</evidence>
<evidence type="ECO:0000259" key="3">
    <source>
        <dbReference type="Pfam" id="PF09394"/>
    </source>
</evidence>
<protein>
    <recommendedName>
        <fullName evidence="3">Proteinase inhibitor I42 chagasin domain-containing protein</fullName>
    </recommendedName>
</protein>
<dbReference type="AlphaFoldDB" id="L1JHL4"/>
<feature type="domain" description="Proteinase inhibitor I42 chagasin" evidence="3">
    <location>
        <begin position="20"/>
        <end position="121"/>
    </location>
</feature>
<dbReference type="PANTHER" id="PTHR36530">
    <property type="entry name" value="INHIBITOR OF CYSTEINE PEPTIDASE"/>
    <property type="match status" value="1"/>
</dbReference>
<reference evidence="6" key="2">
    <citation type="submission" date="2012-11" db="EMBL/GenBank/DDBJ databases">
        <authorList>
            <person name="Kuo A."/>
            <person name="Curtis B.A."/>
            <person name="Tanifuji G."/>
            <person name="Burki F."/>
            <person name="Gruber A."/>
            <person name="Irimia M."/>
            <person name="Maruyama S."/>
            <person name="Arias M.C."/>
            <person name="Ball S.G."/>
            <person name="Gile G.H."/>
            <person name="Hirakawa Y."/>
            <person name="Hopkins J.F."/>
            <person name="Rensing S.A."/>
            <person name="Schmutz J."/>
            <person name="Symeonidi A."/>
            <person name="Elias M."/>
            <person name="Eveleigh R.J."/>
            <person name="Herman E.K."/>
            <person name="Klute M.J."/>
            <person name="Nakayama T."/>
            <person name="Obornik M."/>
            <person name="Reyes-Prieto A."/>
            <person name="Armbrust E.V."/>
            <person name="Aves S.J."/>
            <person name="Beiko R.G."/>
            <person name="Coutinho P."/>
            <person name="Dacks J.B."/>
            <person name="Durnford D.G."/>
            <person name="Fast N.M."/>
            <person name="Green B.R."/>
            <person name="Grisdale C."/>
            <person name="Hempe F."/>
            <person name="Henrissat B."/>
            <person name="Hoppner M.P."/>
            <person name="Ishida K.-I."/>
            <person name="Kim E."/>
            <person name="Koreny L."/>
            <person name="Kroth P.G."/>
            <person name="Liu Y."/>
            <person name="Malik S.-B."/>
            <person name="Maier U.G."/>
            <person name="McRose D."/>
            <person name="Mock T."/>
            <person name="Neilson J.A."/>
            <person name="Onodera N.T."/>
            <person name="Poole A.M."/>
            <person name="Pritham E.J."/>
            <person name="Richards T.A."/>
            <person name="Rocap G."/>
            <person name="Roy S.W."/>
            <person name="Sarai C."/>
            <person name="Schaack S."/>
            <person name="Shirato S."/>
            <person name="Slamovits C.H."/>
            <person name="Spencer D.F."/>
            <person name="Suzuki S."/>
            <person name="Worden A.Z."/>
            <person name="Zauner S."/>
            <person name="Barry K."/>
            <person name="Bell C."/>
            <person name="Bharti A.K."/>
            <person name="Crow J.A."/>
            <person name="Grimwood J."/>
            <person name="Kramer R."/>
            <person name="Lindquist E."/>
            <person name="Lucas S."/>
            <person name="Salamov A."/>
            <person name="McFadden G.I."/>
            <person name="Lane C.E."/>
            <person name="Keeling P.J."/>
            <person name="Gray M.W."/>
            <person name="Grigoriev I.V."/>
            <person name="Archibald J.M."/>
        </authorList>
    </citation>
    <scope>NUCLEOTIDE SEQUENCE</scope>
    <source>
        <strain evidence="6">CCMP2712</strain>
    </source>
</reference>
<keyword evidence="6" id="KW-1185">Reference proteome</keyword>
<dbReference type="GO" id="GO:0004869">
    <property type="term" value="F:cysteine-type endopeptidase inhibitor activity"/>
    <property type="evidence" value="ECO:0007669"/>
    <property type="project" value="UniProtKB-KW"/>
</dbReference>
<dbReference type="Proteomes" id="UP000011087">
    <property type="component" value="Unassembled WGS sequence"/>
</dbReference>
<evidence type="ECO:0000256" key="1">
    <source>
        <dbReference type="ARBA" id="ARBA00022690"/>
    </source>
</evidence>
<reference evidence="5" key="3">
    <citation type="submission" date="2016-03" db="UniProtKB">
        <authorList>
            <consortium name="EnsemblProtists"/>
        </authorList>
    </citation>
    <scope>IDENTIFICATION</scope>
</reference>
<dbReference type="GeneID" id="17304855"/>
<dbReference type="InterPro" id="IPR036331">
    <property type="entry name" value="Chagasin-like_sf"/>
</dbReference>
<proteinExistence type="predicted"/>
<reference evidence="4 6" key="1">
    <citation type="journal article" date="2012" name="Nature">
        <title>Algal genomes reveal evolutionary mosaicism and the fate of nucleomorphs.</title>
        <authorList>
            <consortium name="DOE Joint Genome Institute"/>
            <person name="Curtis B.A."/>
            <person name="Tanifuji G."/>
            <person name="Burki F."/>
            <person name="Gruber A."/>
            <person name="Irimia M."/>
            <person name="Maruyama S."/>
            <person name="Arias M.C."/>
            <person name="Ball S.G."/>
            <person name="Gile G.H."/>
            <person name="Hirakawa Y."/>
            <person name="Hopkins J.F."/>
            <person name="Kuo A."/>
            <person name="Rensing S.A."/>
            <person name="Schmutz J."/>
            <person name="Symeonidi A."/>
            <person name="Elias M."/>
            <person name="Eveleigh R.J."/>
            <person name="Herman E.K."/>
            <person name="Klute M.J."/>
            <person name="Nakayama T."/>
            <person name="Obornik M."/>
            <person name="Reyes-Prieto A."/>
            <person name="Armbrust E.V."/>
            <person name="Aves S.J."/>
            <person name="Beiko R.G."/>
            <person name="Coutinho P."/>
            <person name="Dacks J.B."/>
            <person name="Durnford D.G."/>
            <person name="Fast N.M."/>
            <person name="Green B.R."/>
            <person name="Grisdale C.J."/>
            <person name="Hempel F."/>
            <person name="Henrissat B."/>
            <person name="Hoppner M.P."/>
            <person name="Ishida K."/>
            <person name="Kim E."/>
            <person name="Koreny L."/>
            <person name="Kroth P.G."/>
            <person name="Liu Y."/>
            <person name="Malik S.B."/>
            <person name="Maier U.G."/>
            <person name="McRose D."/>
            <person name="Mock T."/>
            <person name="Neilson J.A."/>
            <person name="Onodera N.T."/>
            <person name="Poole A.M."/>
            <person name="Pritham E.J."/>
            <person name="Richards T.A."/>
            <person name="Rocap G."/>
            <person name="Roy S.W."/>
            <person name="Sarai C."/>
            <person name="Schaack S."/>
            <person name="Shirato S."/>
            <person name="Slamovits C.H."/>
            <person name="Spencer D.F."/>
            <person name="Suzuki S."/>
            <person name="Worden A.Z."/>
            <person name="Zauner S."/>
            <person name="Barry K."/>
            <person name="Bell C."/>
            <person name="Bharti A.K."/>
            <person name="Crow J.A."/>
            <person name="Grimwood J."/>
            <person name="Kramer R."/>
            <person name="Lindquist E."/>
            <person name="Lucas S."/>
            <person name="Salamov A."/>
            <person name="McFadden G.I."/>
            <person name="Lane C.E."/>
            <person name="Keeling P.J."/>
            <person name="Gray M.W."/>
            <person name="Grigoriev I.V."/>
            <person name="Archibald J.M."/>
        </authorList>
    </citation>
    <scope>NUCLEOTIDE SEQUENCE</scope>
    <source>
        <strain evidence="4 6">CCMP2712</strain>
    </source>
</reference>
<gene>
    <name evidence="4" type="ORF">GUITHDRAFT_151909</name>
</gene>
<dbReference type="SUPFAM" id="SSF141066">
    <property type="entry name" value="ICP-like"/>
    <property type="match status" value="1"/>
</dbReference>
<dbReference type="HOGENOM" id="CLU_1942101_0_0_1"/>
<keyword evidence="1" id="KW-0646">Protease inhibitor</keyword>
<dbReference type="EMBL" id="JH992987">
    <property type="protein sequence ID" value="EKX48013.1"/>
    <property type="molecule type" value="Genomic_DNA"/>
</dbReference>
<dbReference type="KEGG" id="gtt:GUITHDRAFT_151909"/>
<evidence type="ECO:0000313" key="5">
    <source>
        <dbReference type="EnsemblProtists" id="EKX48013"/>
    </source>
</evidence>
<name>L1JHL4_GUITC</name>
<dbReference type="PANTHER" id="PTHR36530:SF1">
    <property type="entry name" value="AMOEBIASIN-1"/>
    <property type="match status" value="1"/>
</dbReference>
<dbReference type="EnsemblProtists" id="EKX48013">
    <property type="protein sequence ID" value="EKX48013"/>
    <property type="gene ID" value="GUITHDRAFT_151909"/>
</dbReference>
<dbReference type="OrthoDB" id="238326at2759"/>
<dbReference type="PaxDb" id="55529-EKX48013"/>
<dbReference type="InterPro" id="IPR018990">
    <property type="entry name" value="Prot_inh_I42_chagasin"/>
</dbReference>
<dbReference type="Pfam" id="PF09394">
    <property type="entry name" value="Inhibitor_I42"/>
    <property type="match status" value="1"/>
</dbReference>